<keyword evidence="4" id="KW-1185">Reference proteome</keyword>
<evidence type="ECO:0000313" key="4">
    <source>
        <dbReference type="Proteomes" id="UP000500938"/>
    </source>
</evidence>
<dbReference type="PROSITE" id="PS51084">
    <property type="entry name" value="HIT_2"/>
    <property type="match status" value="1"/>
</dbReference>
<dbReference type="SUPFAM" id="SSF54197">
    <property type="entry name" value="HIT-like"/>
    <property type="match status" value="1"/>
</dbReference>
<evidence type="ECO:0000256" key="1">
    <source>
        <dbReference type="PROSITE-ProRule" id="PRU00464"/>
    </source>
</evidence>
<dbReference type="InterPro" id="IPR036265">
    <property type="entry name" value="HIT-like_sf"/>
</dbReference>
<evidence type="ECO:0000259" key="2">
    <source>
        <dbReference type="PROSITE" id="PS51084"/>
    </source>
</evidence>
<dbReference type="KEGG" id="ggr:HKW67_19265"/>
<dbReference type="InterPro" id="IPR011146">
    <property type="entry name" value="HIT-like"/>
</dbReference>
<dbReference type="PANTHER" id="PTHR46648">
    <property type="entry name" value="HIT FAMILY PROTEIN 1"/>
    <property type="match status" value="1"/>
</dbReference>
<organism evidence="3 4">
    <name type="scientific">Gemmatimonas groenlandica</name>
    <dbReference type="NCBI Taxonomy" id="2732249"/>
    <lineage>
        <taxon>Bacteria</taxon>
        <taxon>Pseudomonadati</taxon>
        <taxon>Gemmatimonadota</taxon>
        <taxon>Gemmatimonadia</taxon>
        <taxon>Gemmatimonadales</taxon>
        <taxon>Gemmatimonadaceae</taxon>
        <taxon>Gemmatimonas</taxon>
    </lineage>
</organism>
<dbReference type="GO" id="GO:0003824">
    <property type="term" value="F:catalytic activity"/>
    <property type="evidence" value="ECO:0007669"/>
    <property type="project" value="InterPro"/>
</dbReference>
<proteinExistence type="predicted"/>
<dbReference type="InterPro" id="IPR001310">
    <property type="entry name" value="Histidine_triad_HIT"/>
</dbReference>
<accession>A0A6M4ITP3</accession>
<evidence type="ECO:0000313" key="3">
    <source>
        <dbReference type="EMBL" id="QJR37498.1"/>
    </source>
</evidence>
<reference evidence="3 4" key="1">
    <citation type="submission" date="2020-05" db="EMBL/GenBank/DDBJ databases">
        <title>Complete genome sequence of Gemmatimonas greenlandica TET16.</title>
        <authorList>
            <person name="Zeng Y."/>
        </authorList>
    </citation>
    <scope>NUCLEOTIDE SEQUENCE [LARGE SCALE GENOMIC DNA]</scope>
    <source>
        <strain evidence="3 4">TET16</strain>
    </source>
</reference>
<dbReference type="Proteomes" id="UP000500938">
    <property type="component" value="Chromosome"/>
</dbReference>
<dbReference type="GO" id="GO:0009117">
    <property type="term" value="P:nucleotide metabolic process"/>
    <property type="evidence" value="ECO:0007669"/>
    <property type="project" value="TreeGrafter"/>
</dbReference>
<comment type="caution">
    <text evidence="1">Lacks conserved residue(s) required for the propagation of feature annotation.</text>
</comment>
<dbReference type="Pfam" id="PF01230">
    <property type="entry name" value="HIT"/>
    <property type="match status" value="1"/>
</dbReference>
<protein>
    <submittedName>
        <fullName evidence="3">HIT family protein</fullName>
    </submittedName>
</protein>
<dbReference type="PANTHER" id="PTHR46648:SF1">
    <property type="entry name" value="ADENOSINE 5'-MONOPHOSPHORAMIDASE HNT1"/>
    <property type="match status" value="1"/>
</dbReference>
<name>A0A6M4ITP3_9BACT</name>
<dbReference type="Gene3D" id="3.30.428.10">
    <property type="entry name" value="HIT-like"/>
    <property type="match status" value="1"/>
</dbReference>
<feature type="domain" description="HIT" evidence="2">
    <location>
        <begin position="1"/>
        <end position="84"/>
    </location>
</feature>
<dbReference type="AlphaFoldDB" id="A0A6M4ITP3"/>
<sequence length="125" mass="14068">MIAFMTIHPSSPGECTVIPLVHVDHFTDVEDRTAERIMRVAQRIGRRMREVFQPQRVGMVVHGYGVAHAHLILVPQHGPYDITSARFARVENGQVVFTVQHIATPERRVLDEHARLLSGVEAQTA</sequence>
<dbReference type="EMBL" id="CP053085">
    <property type="protein sequence ID" value="QJR37498.1"/>
    <property type="molecule type" value="Genomic_DNA"/>
</dbReference>
<gene>
    <name evidence="3" type="ORF">HKW67_19265</name>
</gene>